<sequence>MIDQKIQLMLDNEEQFSDDFIFWVPTNEHIVDAFNDETFKVIRKGFKHYSGSTIIEVLRHHSALTDVNGPWKLNNNYKPYLCRLFALMYPKYAEIFEYRTVKKPLNNFRLVG</sequence>
<proteinExistence type="predicted"/>
<protein>
    <submittedName>
        <fullName evidence="1">Uncharacterized protein</fullName>
    </submittedName>
</protein>
<dbReference type="EMBL" id="LR796225">
    <property type="protein sequence ID" value="CAB4127997.1"/>
    <property type="molecule type" value="Genomic_DNA"/>
</dbReference>
<organism evidence="1">
    <name type="scientific">uncultured Caudovirales phage</name>
    <dbReference type="NCBI Taxonomy" id="2100421"/>
    <lineage>
        <taxon>Viruses</taxon>
        <taxon>Duplodnaviria</taxon>
        <taxon>Heunggongvirae</taxon>
        <taxon>Uroviricota</taxon>
        <taxon>Caudoviricetes</taxon>
        <taxon>Peduoviridae</taxon>
        <taxon>Maltschvirus</taxon>
        <taxon>Maltschvirus maltsch</taxon>
    </lineage>
</organism>
<gene>
    <name evidence="1" type="ORF">UFOVP106_27</name>
</gene>
<reference evidence="1" key="1">
    <citation type="submission" date="2020-04" db="EMBL/GenBank/DDBJ databases">
        <authorList>
            <person name="Chiriac C."/>
            <person name="Salcher M."/>
            <person name="Ghai R."/>
            <person name="Kavagutti S V."/>
        </authorList>
    </citation>
    <scope>NUCLEOTIDE SEQUENCE</scope>
</reference>
<accession>A0A6J5L440</accession>
<name>A0A6J5L440_9CAUD</name>
<evidence type="ECO:0000313" key="1">
    <source>
        <dbReference type="EMBL" id="CAB4127997.1"/>
    </source>
</evidence>